<comment type="similarity">
    <text evidence="6">Belongs to the WD repeat BOP1/ERB1 family.</text>
</comment>
<dbReference type="EMBL" id="CALNXK010000061">
    <property type="protein sequence ID" value="CAH3138791.1"/>
    <property type="molecule type" value="Genomic_DNA"/>
</dbReference>
<dbReference type="Proteomes" id="UP001159405">
    <property type="component" value="Unassembled WGS sequence"/>
</dbReference>
<feature type="domain" description="BOP1 N-terminal" evidence="9">
    <location>
        <begin position="138"/>
        <end position="395"/>
    </location>
</feature>
<dbReference type="PROSITE" id="PS50294">
    <property type="entry name" value="WD_REPEATS_REGION"/>
    <property type="match status" value="1"/>
</dbReference>
<dbReference type="PROSITE" id="PS00678">
    <property type="entry name" value="WD_REPEATS_1"/>
    <property type="match status" value="1"/>
</dbReference>
<dbReference type="Gene3D" id="2.130.10.10">
    <property type="entry name" value="YVTN repeat-like/Quinoprotein amine dehydrogenase"/>
    <property type="match status" value="1"/>
</dbReference>
<dbReference type="CDD" id="cd00200">
    <property type="entry name" value="WD40"/>
    <property type="match status" value="1"/>
</dbReference>
<keyword evidence="5 6" id="KW-0539">Nucleus</keyword>
<keyword evidence="2 6" id="KW-0698">rRNA processing</keyword>
<feature type="compositionally biased region" description="Acidic residues" evidence="8">
    <location>
        <begin position="34"/>
        <end position="74"/>
    </location>
</feature>
<dbReference type="InterPro" id="IPR001680">
    <property type="entry name" value="WD40_rpt"/>
</dbReference>
<evidence type="ECO:0000256" key="7">
    <source>
        <dbReference type="PROSITE-ProRule" id="PRU00221"/>
    </source>
</evidence>
<keyword evidence="1 6" id="KW-0690">Ribosome biogenesis</keyword>
<name>A0ABN8P9I7_9CNID</name>
<evidence type="ECO:0000259" key="9">
    <source>
        <dbReference type="SMART" id="SM01035"/>
    </source>
</evidence>
<accession>A0ABN8P9I7</accession>
<evidence type="ECO:0000256" key="8">
    <source>
        <dbReference type="SAM" id="MobiDB-lite"/>
    </source>
</evidence>
<evidence type="ECO:0000313" key="11">
    <source>
        <dbReference type="Proteomes" id="UP001159405"/>
    </source>
</evidence>
<protein>
    <recommendedName>
        <fullName evidence="6">Ribosome biogenesis protein BOP1 homolog</fullName>
    </recommendedName>
</protein>
<organism evidence="10 11">
    <name type="scientific">Porites lobata</name>
    <dbReference type="NCBI Taxonomy" id="104759"/>
    <lineage>
        <taxon>Eukaryota</taxon>
        <taxon>Metazoa</taxon>
        <taxon>Cnidaria</taxon>
        <taxon>Anthozoa</taxon>
        <taxon>Hexacorallia</taxon>
        <taxon>Scleractinia</taxon>
        <taxon>Fungiina</taxon>
        <taxon>Poritidae</taxon>
        <taxon>Porites</taxon>
    </lineage>
</organism>
<evidence type="ECO:0000256" key="2">
    <source>
        <dbReference type="ARBA" id="ARBA00022552"/>
    </source>
</evidence>
<comment type="subcellular location">
    <subcellularLocation>
        <location evidence="6">Nucleus</location>
        <location evidence="6">Nucleolus</location>
    </subcellularLocation>
    <subcellularLocation>
        <location evidence="6">Nucleus</location>
        <location evidence="6">Nucleoplasm</location>
    </subcellularLocation>
</comment>
<sequence length="746" mass="85669">MPKRSSDKVVQEEKSPLEVDENLFYFDKNHQDSKEDEDSSDSEESEFSGLESEPETSEDDELDEQESDKEEESGSESPGESGEEGGDQNEETGEDNKEKNNNQGEKFAKKSAMNLEEDHTSDEEDARNTIGNIPVEWYNEYPHIGYDLDGKRILKPATADELDEFLSKMDDPNYWRTVRDKATMKEVVLSNEELDIINRLQSSQFPNAGYDPYEPYVDFFTGEKMLHPLSDAPEPKSRHIPSKWEHKRVMKIVRAIRNGWIKPKKDDKADKPRYYLIWDKEDDQTKPRHNMHIPAPKMKLPGHEESYNPPPEYLPTEEEIAAWEAMDPDDRPQNFLPKKYSSLRLVPAYNKFIQERFERCLDLYLCPRQRKMRVQVNPEDLLPKLPRPKDLQPFPSTESIVYKGHTDVVRCVVVDPSGQWIASGGDDKLVKFWEVCTGRCLKTLQCDGAVLSMAWNPNPSLTLLAVVVEQRAVIVNHFLGDKLLCASTDELIESYASQGEAGSKESGVEWSVASEEKYTNGYRLVIKHNKASILRVISQITWHGKGDYFASVTPEGGNKSVFIHQMTKRRSQCPFKKAKGLIQRVLFHPTRPFLFVATQRFIRVYNLTKQELTKKLVSNVKWISSMAVHPKGDNLIVGSYDRRLCWFDMDLSTKPYKTLRSHKKALRQVTFHRHYPLFASASDDGTVIVCHGRIFNDLMQNPLIVPVKVLKGHKVQGELGVLDCQFHPTQPWIFTAGADHLIRLYT</sequence>
<dbReference type="SUPFAM" id="SSF50978">
    <property type="entry name" value="WD40 repeat-like"/>
    <property type="match status" value="1"/>
</dbReference>
<evidence type="ECO:0000256" key="6">
    <source>
        <dbReference type="HAMAP-Rule" id="MF_03027"/>
    </source>
</evidence>
<evidence type="ECO:0000256" key="1">
    <source>
        <dbReference type="ARBA" id="ARBA00022517"/>
    </source>
</evidence>
<gene>
    <name evidence="10" type="ORF">PLOB_00040312</name>
</gene>
<dbReference type="InterPro" id="IPR012953">
    <property type="entry name" value="BOP1_N_dom"/>
</dbReference>
<comment type="function">
    <text evidence="6">Required for maturation of ribosomal RNAs and formation of the large ribosomal subunit.</text>
</comment>
<keyword evidence="11" id="KW-1185">Reference proteome</keyword>
<dbReference type="InterPro" id="IPR028598">
    <property type="entry name" value="BOP1/Erb1"/>
</dbReference>
<evidence type="ECO:0000256" key="4">
    <source>
        <dbReference type="ARBA" id="ARBA00022737"/>
    </source>
</evidence>
<dbReference type="PROSITE" id="PS50082">
    <property type="entry name" value="WD_REPEATS_2"/>
    <property type="match status" value="1"/>
</dbReference>
<feature type="repeat" description="WD" evidence="7">
    <location>
        <begin position="402"/>
        <end position="443"/>
    </location>
</feature>
<dbReference type="InterPro" id="IPR015943">
    <property type="entry name" value="WD40/YVTN_repeat-like_dom_sf"/>
</dbReference>
<dbReference type="InterPro" id="IPR019775">
    <property type="entry name" value="WD40_repeat_CS"/>
</dbReference>
<feature type="compositionally biased region" description="Basic and acidic residues" evidence="8">
    <location>
        <begin position="1"/>
        <end position="17"/>
    </location>
</feature>
<dbReference type="PANTHER" id="PTHR17605:SF0">
    <property type="entry name" value="RIBOSOME BIOGENESIS PROTEIN BOP1"/>
    <property type="match status" value="1"/>
</dbReference>
<dbReference type="Pfam" id="PF08145">
    <property type="entry name" value="BOP1NT"/>
    <property type="match status" value="1"/>
</dbReference>
<feature type="region of interest" description="Disordered" evidence="8">
    <location>
        <begin position="1"/>
        <end position="128"/>
    </location>
</feature>
<dbReference type="PANTHER" id="PTHR17605">
    <property type="entry name" value="RIBOSOME BIOGENESIS PROTEIN BOP1 BLOCK OF PROLIFERATION 1 PROTEIN"/>
    <property type="match status" value="1"/>
</dbReference>
<dbReference type="SMART" id="SM01035">
    <property type="entry name" value="BOP1NT"/>
    <property type="match status" value="1"/>
</dbReference>
<proteinExistence type="inferred from homology"/>
<evidence type="ECO:0000256" key="3">
    <source>
        <dbReference type="ARBA" id="ARBA00022574"/>
    </source>
</evidence>
<evidence type="ECO:0000313" key="10">
    <source>
        <dbReference type="EMBL" id="CAH3138791.1"/>
    </source>
</evidence>
<dbReference type="SMART" id="SM00320">
    <property type="entry name" value="WD40"/>
    <property type="match status" value="7"/>
</dbReference>
<keyword evidence="4" id="KW-0677">Repeat</keyword>
<reference evidence="10 11" key="1">
    <citation type="submission" date="2022-05" db="EMBL/GenBank/DDBJ databases">
        <authorList>
            <consortium name="Genoscope - CEA"/>
            <person name="William W."/>
        </authorList>
    </citation>
    <scope>NUCLEOTIDE SEQUENCE [LARGE SCALE GENOMIC DNA]</scope>
</reference>
<dbReference type="Pfam" id="PF00400">
    <property type="entry name" value="WD40"/>
    <property type="match status" value="4"/>
</dbReference>
<keyword evidence="3 7" id="KW-0853">WD repeat</keyword>
<dbReference type="HAMAP" id="MF_03027">
    <property type="entry name" value="BOP1"/>
    <property type="match status" value="1"/>
</dbReference>
<evidence type="ECO:0000256" key="5">
    <source>
        <dbReference type="ARBA" id="ARBA00023242"/>
    </source>
</evidence>
<dbReference type="InterPro" id="IPR036322">
    <property type="entry name" value="WD40_repeat_dom_sf"/>
</dbReference>
<comment type="caution">
    <text evidence="10">The sequence shown here is derived from an EMBL/GenBank/DDBJ whole genome shotgun (WGS) entry which is preliminary data.</text>
</comment>
<feature type="compositionally biased region" description="Acidic residues" evidence="8">
    <location>
        <begin position="81"/>
        <end position="93"/>
    </location>
</feature>